<dbReference type="EMBL" id="RQXV01000009">
    <property type="protein sequence ID" value="RRC98096.1"/>
    <property type="molecule type" value="Genomic_DNA"/>
</dbReference>
<dbReference type="Proteomes" id="UP000267535">
    <property type="component" value="Unassembled WGS sequence"/>
</dbReference>
<dbReference type="InterPro" id="IPR014748">
    <property type="entry name" value="Enoyl-CoA_hydra_C"/>
</dbReference>
<evidence type="ECO:0000256" key="1">
    <source>
        <dbReference type="ARBA" id="ARBA00005254"/>
    </source>
</evidence>
<dbReference type="Gene3D" id="1.10.12.10">
    <property type="entry name" value="Lyase 2-enoyl-coa Hydratase, Chain A, domain 2"/>
    <property type="match status" value="1"/>
</dbReference>
<dbReference type="CDD" id="cd06558">
    <property type="entry name" value="crotonase-like"/>
    <property type="match status" value="1"/>
</dbReference>
<dbReference type="PANTHER" id="PTHR11941:SF54">
    <property type="entry name" value="ENOYL-COA HYDRATASE, MITOCHONDRIAL"/>
    <property type="match status" value="1"/>
</dbReference>
<sequence length="263" mass="28171">MLDPETFNNILLEQVRDGVYLLTINRPKVLNALNAQTLEEMNNAVSTVTADKGARVLLITGSGEKAFVAGADIAHMSNLSPLEGKAFAEHGMHLFRRLETLGIPVVALVNGYALGGGCELAMSCDFILASDNAKFGQPEVNLGVTPGFGGTQRLTRLVGTSMAMELLVTGRNMSAEEAMQRGLVNHVYPQPQLLEEGLKLASMIAGKSGTAIQLTKELVQRGQDLDLDNACIMESDLFGLSFSTPDRAEGMAAFLESRKPNFG</sequence>
<evidence type="ECO:0000313" key="5">
    <source>
        <dbReference type="Proteomes" id="UP000267535"/>
    </source>
</evidence>
<comment type="caution">
    <text evidence="4">The sequence shown here is derived from an EMBL/GenBank/DDBJ whole genome shotgun (WGS) entry which is preliminary data.</text>
</comment>
<dbReference type="PROSITE" id="PS00166">
    <property type="entry name" value="ENOYL_COA_HYDRATASE"/>
    <property type="match status" value="1"/>
</dbReference>
<reference evidence="4 5" key="1">
    <citation type="submission" date="2018-11" db="EMBL/GenBank/DDBJ databases">
        <title>The draft genome sequence of Amphritea balenae JAMM 1525T.</title>
        <authorList>
            <person name="Fang Z."/>
            <person name="Zhang Y."/>
            <person name="Han X."/>
        </authorList>
    </citation>
    <scope>NUCLEOTIDE SEQUENCE [LARGE SCALE GENOMIC DNA]</scope>
    <source>
        <strain evidence="4 5">JAMM 1525</strain>
    </source>
</reference>
<organism evidence="4 5">
    <name type="scientific">Amphritea balenae</name>
    <dbReference type="NCBI Taxonomy" id="452629"/>
    <lineage>
        <taxon>Bacteria</taxon>
        <taxon>Pseudomonadati</taxon>
        <taxon>Pseudomonadota</taxon>
        <taxon>Gammaproteobacteria</taxon>
        <taxon>Oceanospirillales</taxon>
        <taxon>Oceanospirillaceae</taxon>
        <taxon>Amphritea</taxon>
    </lineage>
</organism>
<dbReference type="InterPro" id="IPR029045">
    <property type="entry name" value="ClpP/crotonase-like_dom_sf"/>
</dbReference>
<evidence type="ECO:0000256" key="2">
    <source>
        <dbReference type="ARBA" id="ARBA00023239"/>
    </source>
</evidence>
<dbReference type="FunFam" id="1.10.12.10:FF:000001">
    <property type="entry name" value="Probable enoyl-CoA hydratase, mitochondrial"/>
    <property type="match status" value="1"/>
</dbReference>
<dbReference type="GO" id="GO:0016836">
    <property type="term" value="F:hydro-lyase activity"/>
    <property type="evidence" value="ECO:0007669"/>
    <property type="project" value="UniProtKB-ARBA"/>
</dbReference>
<dbReference type="InterPro" id="IPR018376">
    <property type="entry name" value="Enoyl-CoA_hyd/isom_CS"/>
</dbReference>
<gene>
    <name evidence="4" type="ORF">EHS89_15885</name>
</gene>
<dbReference type="GO" id="GO:0006635">
    <property type="term" value="P:fatty acid beta-oxidation"/>
    <property type="evidence" value="ECO:0007669"/>
    <property type="project" value="TreeGrafter"/>
</dbReference>
<dbReference type="FunFam" id="3.90.226.10:FF:000009">
    <property type="entry name" value="Carnitinyl-CoA dehydratase"/>
    <property type="match status" value="1"/>
</dbReference>
<dbReference type="InterPro" id="IPR001753">
    <property type="entry name" value="Enoyl-CoA_hydra/iso"/>
</dbReference>
<dbReference type="PANTHER" id="PTHR11941">
    <property type="entry name" value="ENOYL-COA HYDRATASE-RELATED"/>
    <property type="match status" value="1"/>
</dbReference>
<dbReference type="AlphaFoldDB" id="A0A3P1SLT5"/>
<keyword evidence="5" id="KW-1185">Reference proteome</keyword>
<dbReference type="Gene3D" id="3.90.226.10">
    <property type="entry name" value="2-enoyl-CoA Hydratase, Chain A, domain 1"/>
    <property type="match status" value="1"/>
</dbReference>
<keyword evidence="4" id="KW-0413">Isomerase</keyword>
<comment type="similarity">
    <text evidence="1 3">Belongs to the enoyl-CoA hydratase/isomerase family.</text>
</comment>
<dbReference type="OrthoDB" id="9807606at2"/>
<dbReference type="Pfam" id="PF00378">
    <property type="entry name" value="ECH_1"/>
    <property type="match status" value="1"/>
</dbReference>
<evidence type="ECO:0000256" key="3">
    <source>
        <dbReference type="RuleBase" id="RU003707"/>
    </source>
</evidence>
<dbReference type="GO" id="GO:0016853">
    <property type="term" value="F:isomerase activity"/>
    <property type="evidence" value="ECO:0007669"/>
    <property type="project" value="UniProtKB-KW"/>
</dbReference>
<dbReference type="SUPFAM" id="SSF52096">
    <property type="entry name" value="ClpP/crotonase"/>
    <property type="match status" value="1"/>
</dbReference>
<keyword evidence="2" id="KW-0456">Lyase</keyword>
<protein>
    <submittedName>
        <fullName evidence="4">Enoyl-CoA hydratase/isomerase family protein</fullName>
    </submittedName>
</protein>
<accession>A0A3P1SLT5</accession>
<proteinExistence type="inferred from homology"/>
<evidence type="ECO:0000313" key="4">
    <source>
        <dbReference type="EMBL" id="RRC98096.1"/>
    </source>
</evidence>
<name>A0A3P1SLT5_9GAMM</name>